<reference evidence="3" key="1">
    <citation type="submission" date="2012-11" db="EMBL/GenBank/DDBJ databases">
        <authorList>
            <person name="Becker E.A."/>
            <person name="Seitzer P."/>
            <person name="Tritt A."/>
            <person name="Larsen D."/>
            <person name="Yao A."/>
            <person name="Wu D."/>
            <person name="Darling A."/>
            <person name="Eisen J.A."/>
            <person name="Facciotti M.T."/>
        </authorList>
    </citation>
    <scope>NUCLEOTIDE SEQUENCE [LARGE SCALE GENOMIC DNA]</scope>
    <source>
        <strain evidence="3">ATCC 29605 / DSM 3757 / JCM 8879 / NBRC 14742 / NCIMB 2012 / VKM B-1768 / DS2</strain>
    </source>
</reference>
<comment type="caution">
    <text evidence="2">The sequence shown here is derived from an EMBL/GenBank/DDBJ whole genome shotgun (WGS) entry which is preliminary data.</text>
</comment>
<feature type="domain" description="Thioredoxin" evidence="1">
    <location>
        <begin position="109"/>
        <end position="226"/>
    </location>
</feature>
<dbReference type="SUPFAM" id="SSF52833">
    <property type="entry name" value="Thioredoxin-like"/>
    <property type="match status" value="1"/>
</dbReference>
<dbReference type="Proteomes" id="UP000011532">
    <property type="component" value="Unassembled WGS sequence"/>
</dbReference>
<dbReference type="PROSITE" id="PS51352">
    <property type="entry name" value="THIOREDOXIN_2"/>
    <property type="match status" value="1"/>
</dbReference>
<dbReference type="AlphaFoldDB" id="A0A384KG27"/>
<organism evidence="2 3">
    <name type="scientific">Haloferax volcanii (strain ATCC 29605 / DSM 3757 / JCM 8879 / NBRC 14742 / NCIMB 2012 / VKM B-1768 / DS2)</name>
    <name type="common">Halobacterium volcanii</name>
    <dbReference type="NCBI Taxonomy" id="309800"/>
    <lineage>
        <taxon>Archaea</taxon>
        <taxon>Methanobacteriati</taxon>
        <taxon>Methanobacteriota</taxon>
        <taxon>Stenosarchaea group</taxon>
        <taxon>Halobacteria</taxon>
        <taxon>Halobacteriales</taxon>
        <taxon>Haloferacaceae</taxon>
        <taxon>Haloferax</taxon>
    </lineage>
</organism>
<sequence>MAATDIDADPETALETLIAAGAVDEAPDGTLSTTAEFEKTLAVYHDIYGAVSTEEFHRTVSELFGVAPENVEARLDEFGVTRADVVAYLAAKSFLDAPVGQDLLLVMAGLLVEITPSSPVPDALDELDDDSFESYLAAHPDAVVLVWRRFCEPCDAMKADLDAILDRVPDGVAVAGVDGEAADEFCRRFDVDSAPTLLCVRDGELRERASGRQTPAEVAAVLDRVY</sequence>
<dbReference type="InterPro" id="IPR036249">
    <property type="entry name" value="Thioredoxin-like_sf"/>
</dbReference>
<dbReference type="Pfam" id="PF00085">
    <property type="entry name" value="Thioredoxin"/>
    <property type="match status" value="1"/>
</dbReference>
<dbReference type="CDD" id="cd02947">
    <property type="entry name" value="TRX_family"/>
    <property type="match status" value="1"/>
</dbReference>
<dbReference type="GeneID" id="8924280"/>
<protein>
    <submittedName>
        <fullName evidence="2">Thioredoxin</fullName>
    </submittedName>
</protein>
<dbReference type="RefSeq" id="WP_004044035.1">
    <property type="nucleotide sequence ID" value="NC_013967.1"/>
</dbReference>
<evidence type="ECO:0000259" key="1">
    <source>
        <dbReference type="PROSITE" id="PS51352"/>
    </source>
</evidence>
<gene>
    <name evidence="2" type="ORF">C498_14228</name>
</gene>
<dbReference type="InterPro" id="IPR013766">
    <property type="entry name" value="Thioredoxin_domain"/>
</dbReference>
<proteinExistence type="predicted"/>
<accession>A0A384KG27</accession>
<evidence type="ECO:0000313" key="2">
    <source>
        <dbReference type="EMBL" id="ELY26929.1"/>
    </source>
</evidence>
<evidence type="ECO:0000313" key="3">
    <source>
        <dbReference type="Proteomes" id="UP000011532"/>
    </source>
</evidence>
<dbReference type="OrthoDB" id="304286at2157"/>
<reference evidence="2 3" key="2">
    <citation type="journal article" date="2014" name="PLoS Genet.">
        <title>Phylogenetically driven sequencing of extremely halophilic archaea reveals strategies for static and dynamic osmo-response.</title>
        <authorList>
            <person name="Becker E.A."/>
            <person name="Seitzer P.M."/>
            <person name="Tritt A."/>
            <person name="Larsen D."/>
            <person name="Krusor M."/>
            <person name="Yao A.I."/>
            <person name="Wu D."/>
            <person name="Madern D."/>
            <person name="Eisen J.A."/>
            <person name="Darling A.E."/>
            <person name="Facciotti M.T."/>
        </authorList>
    </citation>
    <scope>NUCLEOTIDE SEQUENCE [LARGE SCALE GENOMIC DNA]</scope>
    <source>
        <strain evidence="3">ATCC 29605 / DSM 3757 / JCM 8879 / NBRC 14742 / NCIMB 2012 / VKM B-1768 / DS2</strain>
    </source>
</reference>
<dbReference type="EMBL" id="AOHU01000096">
    <property type="protein sequence ID" value="ELY26929.1"/>
    <property type="molecule type" value="Genomic_DNA"/>
</dbReference>
<name>A0A384KG27_HALVD</name>
<dbReference type="Gene3D" id="3.40.30.10">
    <property type="entry name" value="Glutaredoxin"/>
    <property type="match status" value="1"/>
</dbReference>